<protein>
    <recommendedName>
        <fullName evidence="5">Mechanosensitive ion channel MscS domain-containing protein</fullName>
    </recommendedName>
</protein>
<keyword evidence="4" id="KW-0472">Membrane</keyword>
<gene>
    <name evidence="6" type="ORF">METZ01_LOCUS472765</name>
</gene>
<dbReference type="SUPFAM" id="SSF50182">
    <property type="entry name" value="Sm-like ribonucleoproteins"/>
    <property type="match status" value="1"/>
</dbReference>
<dbReference type="EMBL" id="UINC01200845">
    <property type="protein sequence ID" value="SVE19911.1"/>
    <property type="molecule type" value="Genomic_DNA"/>
</dbReference>
<evidence type="ECO:0000256" key="2">
    <source>
        <dbReference type="ARBA" id="ARBA00022692"/>
    </source>
</evidence>
<feature type="domain" description="Mechanosensitive ion channel MscS" evidence="5">
    <location>
        <begin position="40"/>
        <end position="92"/>
    </location>
</feature>
<keyword evidence="3" id="KW-1133">Transmembrane helix</keyword>
<evidence type="ECO:0000256" key="4">
    <source>
        <dbReference type="ARBA" id="ARBA00023136"/>
    </source>
</evidence>
<dbReference type="InterPro" id="IPR023408">
    <property type="entry name" value="MscS_beta-dom_sf"/>
</dbReference>
<evidence type="ECO:0000256" key="1">
    <source>
        <dbReference type="ARBA" id="ARBA00004370"/>
    </source>
</evidence>
<dbReference type="GO" id="GO:0055085">
    <property type="term" value="P:transmembrane transport"/>
    <property type="evidence" value="ECO:0007669"/>
    <property type="project" value="InterPro"/>
</dbReference>
<dbReference type="InterPro" id="IPR010920">
    <property type="entry name" value="LSM_dom_sf"/>
</dbReference>
<organism evidence="6">
    <name type="scientific">marine metagenome</name>
    <dbReference type="NCBI Taxonomy" id="408172"/>
    <lineage>
        <taxon>unclassified sequences</taxon>
        <taxon>metagenomes</taxon>
        <taxon>ecological metagenomes</taxon>
    </lineage>
</organism>
<evidence type="ECO:0000259" key="5">
    <source>
        <dbReference type="Pfam" id="PF00924"/>
    </source>
</evidence>
<dbReference type="InterPro" id="IPR006685">
    <property type="entry name" value="MscS_channel_2nd"/>
</dbReference>
<proteinExistence type="predicted"/>
<keyword evidence="2" id="KW-0812">Transmembrane</keyword>
<reference evidence="6" key="1">
    <citation type="submission" date="2018-05" db="EMBL/GenBank/DDBJ databases">
        <authorList>
            <person name="Lanie J.A."/>
            <person name="Ng W.-L."/>
            <person name="Kazmierczak K.M."/>
            <person name="Andrzejewski T.M."/>
            <person name="Davidsen T.M."/>
            <person name="Wayne K.J."/>
            <person name="Tettelin H."/>
            <person name="Glass J.I."/>
            <person name="Rusch D."/>
            <person name="Podicherti R."/>
            <person name="Tsui H.-C.T."/>
            <person name="Winkler M.E."/>
        </authorList>
    </citation>
    <scope>NUCLEOTIDE SEQUENCE</scope>
</reference>
<name>A0A383BJ97_9ZZZZ</name>
<comment type="subcellular location">
    <subcellularLocation>
        <location evidence="1">Membrane</location>
    </subcellularLocation>
</comment>
<dbReference type="Pfam" id="PF00924">
    <property type="entry name" value="MS_channel_2nd"/>
    <property type="match status" value="1"/>
</dbReference>
<evidence type="ECO:0000313" key="6">
    <source>
        <dbReference type="EMBL" id="SVE19911.1"/>
    </source>
</evidence>
<dbReference type="Gene3D" id="2.30.30.60">
    <property type="match status" value="1"/>
</dbReference>
<accession>A0A383BJ97</accession>
<dbReference type="GO" id="GO:0016020">
    <property type="term" value="C:membrane"/>
    <property type="evidence" value="ECO:0007669"/>
    <property type="project" value="UniProtKB-SubCell"/>
</dbReference>
<dbReference type="AlphaFoldDB" id="A0A383BJ97"/>
<evidence type="ECO:0000256" key="3">
    <source>
        <dbReference type="ARBA" id="ARBA00022989"/>
    </source>
</evidence>
<sequence length="94" mass="10754">MNKKLQKILEDIYKMNGADIQSVVDAVKMRRNQLHLQDAQSFRVGDTVFFRGRRNTLCEAKVEKIKIKNVLVRTLDGTRWNVPGSHLSTEAVNA</sequence>